<organism evidence="2">
    <name type="scientific">Gordonia amarae</name>
    <dbReference type="NCBI Taxonomy" id="36821"/>
    <lineage>
        <taxon>Bacteria</taxon>
        <taxon>Bacillati</taxon>
        <taxon>Actinomycetota</taxon>
        <taxon>Actinomycetes</taxon>
        <taxon>Mycobacteriales</taxon>
        <taxon>Gordoniaceae</taxon>
        <taxon>Gordonia</taxon>
    </lineage>
</organism>
<gene>
    <name evidence="2" type="ORF">GII30_17695</name>
</gene>
<accession>A0A857KN50</accession>
<dbReference type="SUPFAM" id="SSF53850">
    <property type="entry name" value="Periplasmic binding protein-like II"/>
    <property type="match status" value="1"/>
</dbReference>
<evidence type="ECO:0000259" key="1">
    <source>
        <dbReference type="Pfam" id="PF09084"/>
    </source>
</evidence>
<proteinExistence type="predicted"/>
<dbReference type="Gene3D" id="3.40.190.10">
    <property type="entry name" value="Periplasmic binding protein-like II"/>
    <property type="match status" value="2"/>
</dbReference>
<protein>
    <submittedName>
        <fullName evidence="2">PhnD/SsuA/transferrin family substrate-binding protein</fullName>
    </submittedName>
</protein>
<dbReference type="PANTHER" id="PTHR30024">
    <property type="entry name" value="ALIPHATIC SULFONATES-BINDING PROTEIN-RELATED"/>
    <property type="match status" value="1"/>
</dbReference>
<dbReference type="Pfam" id="PF09084">
    <property type="entry name" value="NMT1"/>
    <property type="match status" value="1"/>
</dbReference>
<sequence length="408" mass="43488">MQPLGTGEIVGTLAHVIESTASPCLDRFHHRDSVTPGFDNTEASNTVRNSRNARSATLPILSALIAILALVLTACGGSDDGDVDLSKDLPTEIPAGTKIVFADQQNKYQTLLAASGLEKDLPYKLSYANFTGGPAVLEAFRAGTADVAGVGDVPPIHAQLTDQKVPIILALQNSLTTYGLATAPGSNVKTAADLRGKKFAYAEGTAQQAVVLRALANAGLTVKDVQLVKIKLAEFSDALGAKQVDVAPLNEPRLTRYLRDFGRDGASTVDTASLGRISEGLSYVYARGESLTDPAKAAALRHLEGVLIKAYQWANTHPAEWIDKYYVKNQNVTADDGWRILRSTGTIAFPPLDDALITRQQATIDVLDKAGQLPKKVRAADDFDLRFAPVIEEAKKESGAPSESGVIR</sequence>
<evidence type="ECO:0000313" key="2">
    <source>
        <dbReference type="EMBL" id="QHN40735.1"/>
    </source>
</evidence>
<name>A0A857KN50_9ACTN</name>
<dbReference type="EMBL" id="CP045810">
    <property type="protein sequence ID" value="QHN40735.1"/>
    <property type="molecule type" value="Genomic_DNA"/>
</dbReference>
<dbReference type="InterPro" id="IPR015168">
    <property type="entry name" value="SsuA/THI5"/>
</dbReference>
<feature type="domain" description="SsuA/THI5-like" evidence="1">
    <location>
        <begin position="136"/>
        <end position="318"/>
    </location>
</feature>
<dbReference type="PANTHER" id="PTHR30024:SF48">
    <property type="entry name" value="ABC TRANSPORTER SUBSTRATE-BINDING PROTEIN"/>
    <property type="match status" value="1"/>
</dbReference>
<reference evidence="2" key="1">
    <citation type="journal article" date="2021" name="Nat. Microbiol.">
        <title>Cocultivation of an ultrasmall environmental parasitic bacterium with lytic ability against bacteria associated with wastewater foams.</title>
        <authorList>
            <person name="Batinovic S."/>
            <person name="Rose J.J.A."/>
            <person name="Ratcliffe J."/>
            <person name="Seviour R.J."/>
            <person name="Petrovski S."/>
        </authorList>
    </citation>
    <scope>NUCLEOTIDE SEQUENCE</scope>
    <source>
        <strain evidence="2">CON44</strain>
    </source>
</reference>
<dbReference type="AlphaFoldDB" id="A0A857KN50"/>